<keyword evidence="3" id="KW-1185">Reference proteome</keyword>
<evidence type="ECO:0000313" key="3">
    <source>
        <dbReference type="Proteomes" id="UP000654075"/>
    </source>
</evidence>
<feature type="compositionally biased region" description="Basic and acidic residues" evidence="1">
    <location>
        <begin position="70"/>
        <end position="90"/>
    </location>
</feature>
<evidence type="ECO:0000313" key="2">
    <source>
        <dbReference type="EMBL" id="CAE8582606.1"/>
    </source>
</evidence>
<dbReference type="EMBL" id="CAJNNV010000433">
    <property type="protein sequence ID" value="CAE8582606.1"/>
    <property type="molecule type" value="Genomic_DNA"/>
</dbReference>
<dbReference type="AlphaFoldDB" id="A0A813DAH2"/>
<feature type="region of interest" description="Disordered" evidence="1">
    <location>
        <begin position="170"/>
        <end position="192"/>
    </location>
</feature>
<accession>A0A813DAH2</accession>
<feature type="region of interest" description="Disordered" evidence="1">
    <location>
        <begin position="21"/>
        <end position="43"/>
    </location>
</feature>
<proteinExistence type="predicted"/>
<feature type="non-terminal residue" evidence="2">
    <location>
        <position position="1"/>
    </location>
</feature>
<comment type="caution">
    <text evidence="2">The sequence shown here is derived from an EMBL/GenBank/DDBJ whole genome shotgun (WGS) entry which is preliminary data.</text>
</comment>
<reference evidence="2" key="1">
    <citation type="submission" date="2021-02" db="EMBL/GenBank/DDBJ databases">
        <authorList>
            <person name="Dougan E. K."/>
            <person name="Rhodes N."/>
            <person name="Thang M."/>
            <person name="Chan C."/>
        </authorList>
    </citation>
    <scope>NUCLEOTIDE SEQUENCE</scope>
</reference>
<sequence length="229" mass="24824">PSISRLNWDGVAWKLCVCSMAPSSSSAPASAVKRSVAQRNRDRQRARWFYRGLACILGAPGLSKTATEGRTSEADGKAEKKQEDKEKAIAEDNNNNDNNNNNNNKLPDTELQTMREVQKIPAATEVVYGKTLGTGSTIANPNCEQAATPSGDLRQVDVEAALPPGTVKAAVTEPKHQQQRQQQQQQDIEPAPINVINEKVKIRKNKAAAGTSDAGGYEAVEEFRILSGR</sequence>
<dbReference type="Proteomes" id="UP000654075">
    <property type="component" value="Unassembled WGS sequence"/>
</dbReference>
<feature type="compositionally biased region" description="Low complexity" evidence="1">
    <location>
        <begin position="91"/>
        <end position="104"/>
    </location>
</feature>
<feature type="compositionally biased region" description="Low complexity" evidence="1">
    <location>
        <begin position="21"/>
        <end position="31"/>
    </location>
</feature>
<gene>
    <name evidence="2" type="ORF">PGLA1383_LOCUS1603</name>
</gene>
<protein>
    <submittedName>
        <fullName evidence="2">Uncharacterized protein</fullName>
    </submittedName>
</protein>
<organism evidence="2 3">
    <name type="scientific">Polarella glacialis</name>
    <name type="common">Dinoflagellate</name>
    <dbReference type="NCBI Taxonomy" id="89957"/>
    <lineage>
        <taxon>Eukaryota</taxon>
        <taxon>Sar</taxon>
        <taxon>Alveolata</taxon>
        <taxon>Dinophyceae</taxon>
        <taxon>Suessiales</taxon>
        <taxon>Suessiaceae</taxon>
        <taxon>Polarella</taxon>
    </lineage>
</organism>
<evidence type="ECO:0000256" key="1">
    <source>
        <dbReference type="SAM" id="MobiDB-lite"/>
    </source>
</evidence>
<name>A0A813DAH2_POLGL</name>
<feature type="region of interest" description="Disordered" evidence="1">
    <location>
        <begin position="64"/>
        <end position="107"/>
    </location>
</feature>